<organism evidence="3 4">
    <name type="scientific">Planobispora siamensis</name>
    <dbReference type="NCBI Taxonomy" id="936338"/>
    <lineage>
        <taxon>Bacteria</taxon>
        <taxon>Bacillati</taxon>
        <taxon>Actinomycetota</taxon>
        <taxon>Actinomycetes</taxon>
        <taxon>Streptosporangiales</taxon>
        <taxon>Streptosporangiaceae</taxon>
        <taxon>Planobispora</taxon>
    </lineage>
</organism>
<feature type="transmembrane region" description="Helical" evidence="2">
    <location>
        <begin position="45"/>
        <end position="63"/>
    </location>
</feature>
<proteinExistence type="predicted"/>
<feature type="region of interest" description="Disordered" evidence="1">
    <location>
        <begin position="1"/>
        <end position="35"/>
    </location>
</feature>
<reference evidence="3 4" key="1">
    <citation type="submission" date="2021-01" db="EMBL/GenBank/DDBJ databases">
        <title>Whole genome shotgun sequence of Planobispora siamensis NBRC 107568.</title>
        <authorList>
            <person name="Komaki H."/>
            <person name="Tamura T."/>
        </authorList>
    </citation>
    <scope>NUCLEOTIDE SEQUENCE [LARGE SCALE GENOMIC DNA]</scope>
    <source>
        <strain evidence="3 4">NBRC 107568</strain>
    </source>
</reference>
<evidence type="ECO:0000256" key="1">
    <source>
        <dbReference type="SAM" id="MobiDB-lite"/>
    </source>
</evidence>
<dbReference type="AlphaFoldDB" id="A0A8J3S9G6"/>
<protein>
    <recommendedName>
        <fullName evidence="5">Integral membrane protein</fullName>
    </recommendedName>
</protein>
<keyword evidence="2" id="KW-0812">Transmembrane</keyword>
<comment type="caution">
    <text evidence="3">The sequence shown here is derived from an EMBL/GenBank/DDBJ whole genome shotgun (WGS) entry which is preliminary data.</text>
</comment>
<feature type="transmembrane region" description="Helical" evidence="2">
    <location>
        <begin position="100"/>
        <end position="120"/>
    </location>
</feature>
<dbReference type="EMBL" id="BOOJ01000010">
    <property type="protein sequence ID" value="GIH90337.1"/>
    <property type="molecule type" value="Genomic_DNA"/>
</dbReference>
<keyword evidence="4" id="KW-1185">Reference proteome</keyword>
<evidence type="ECO:0000313" key="4">
    <source>
        <dbReference type="Proteomes" id="UP000619788"/>
    </source>
</evidence>
<keyword evidence="2" id="KW-1133">Transmembrane helix</keyword>
<sequence length="160" mass="16264">MSGTTNGHDTPVNTDSGHEAGAAAPSSGNGHGGDGHGIGSGPGRVLVAVYAVFALAAGSRAAVQIARQFDEAPLAYSLSAFAAVVYLLLAVALAMGRRTLALVACGIELAGVLIVGTLSLADPEAFPKATVWSGFGSGYVFIPMVLPLIGLYWLSRRRQP</sequence>
<gene>
    <name evidence="3" type="ORF">Psi01_09670</name>
</gene>
<evidence type="ECO:0000313" key="3">
    <source>
        <dbReference type="EMBL" id="GIH90337.1"/>
    </source>
</evidence>
<keyword evidence="2" id="KW-0472">Membrane</keyword>
<dbReference type="RefSeq" id="WP_307819220.1">
    <property type="nucleotide sequence ID" value="NZ_BOOJ01000010.1"/>
</dbReference>
<feature type="transmembrane region" description="Helical" evidence="2">
    <location>
        <begin position="132"/>
        <end position="154"/>
    </location>
</feature>
<dbReference type="Proteomes" id="UP000619788">
    <property type="component" value="Unassembled WGS sequence"/>
</dbReference>
<evidence type="ECO:0008006" key="5">
    <source>
        <dbReference type="Google" id="ProtNLM"/>
    </source>
</evidence>
<accession>A0A8J3S9G6</accession>
<feature type="compositionally biased region" description="Polar residues" evidence="1">
    <location>
        <begin position="1"/>
        <end position="15"/>
    </location>
</feature>
<name>A0A8J3S9G6_9ACTN</name>
<feature type="transmembrane region" description="Helical" evidence="2">
    <location>
        <begin position="75"/>
        <end position="93"/>
    </location>
</feature>
<evidence type="ECO:0000256" key="2">
    <source>
        <dbReference type="SAM" id="Phobius"/>
    </source>
</evidence>